<gene>
    <name evidence="2" type="ORF">SAMN05660337_1999</name>
</gene>
<keyword evidence="1" id="KW-1133">Transmembrane helix</keyword>
<keyword evidence="3" id="KW-1185">Reference proteome</keyword>
<sequence>MKKKELPFFARILWFVGGFLGLLIAAPWNVNRVFHWRGGVPTTPGTGWILAFFCILAMAYAIRGNTTLPGFAYGLYEDHICPECERVFLKGENPDKSMCPDCKIVLEPLKDFYARHPELKDIETKKPKYESKDN</sequence>
<feature type="transmembrane region" description="Helical" evidence="1">
    <location>
        <begin position="12"/>
        <end position="30"/>
    </location>
</feature>
<evidence type="ECO:0000313" key="3">
    <source>
        <dbReference type="Proteomes" id="UP000199053"/>
    </source>
</evidence>
<dbReference type="STRING" id="246191.SAMN05660337_1999"/>
<name>A0A1G9H5I2_9BACT</name>
<keyword evidence="1" id="KW-0812">Transmembrane</keyword>
<keyword evidence="1" id="KW-0472">Membrane</keyword>
<feature type="transmembrane region" description="Helical" evidence="1">
    <location>
        <begin position="45"/>
        <end position="62"/>
    </location>
</feature>
<evidence type="ECO:0000313" key="2">
    <source>
        <dbReference type="EMBL" id="SDL07703.1"/>
    </source>
</evidence>
<dbReference type="AlphaFoldDB" id="A0A1G9H5I2"/>
<protein>
    <submittedName>
        <fullName evidence="2">Uncharacterized protein</fullName>
    </submittedName>
</protein>
<evidence type="ECO:0000256" key="1">
    <source>
        <dbReference type="SAM" id="Phobius"/>
    </source>
</evidence>
<dbReference type="EMBL" id="FNGA01000003">
    <property type="protein sequence ID" value="SDL07703.1"/>
    <property type="molecule type" value="Genomic_DNA"/>
</dbReference>
<dbReference type="RefSeq" id="WP_092160684.1">
    <property type="nucleotide sequence ID" value="NZ_FNGA01000003.1"/>
</dbReference>
<proteinExistence type="predicted"/>
<reference evidence="3" key="1">
    <citation type="submission" date="2016-10" db="EMBL/GenBank/DDBJ databases">
        <authorList>
            <person name="Varghese N."/>
            <person name="Submissions S."/>
        </authorList>
    </citation>
    <scope>NUCLEOTIDE SEQUENCE [LARGE SCALE GENOMIC DNA]</scope>
    <source>
        <strain evidence="3">DSM 16995</strain>
    </source>
</reference>
<dbReference type="OrthoDB" id="5460242at2"/>
<accession>A0A1G9H5I2</accession>
<organism evidence="2 3">
    <name type="scientific">Maridesulfovibrio ferrireducens</name>
    <dbReference type="NCBI Taxonomy" id="246191"/>
    <lineage>
        <taxon>Bacteria</taxon>
        <taxon>Pseudomonadati</taxon>
        <taxon>Thermodesulfobacteriota</taxon>
        <taxon>Desulfovibrionia</taxon>
        <taxon>Desulfovibrionales</taxon>
        <taxon>Desulfovibrionaceae</taxon>
        <taxon>Maridesulfovibrio</taxon>
    </lineage>
</organism>
<dbReference type="Proteomes" id="UP000199053">
    <property type="component" value="Unassembled WGS sequence"/>
</dbReference>